<dbReference type="AlphaFoldDB" id="A0A5N6I6H8"/>
<sequence>MQDGAHLIGQWPVYGMRLTRGTHKTEEIRRRGRGRLFVPGRRLQGTWLGVADETLWVQRLSDRKLGKDIREVIAKFSNELLIRLLRRFPEEVLLSPRQGASRFRVCAYHNYLLPNIFPAPSGCRHSRDVVCVSGSPWSRTRGGICPIARLLHLHGMTRRAFVVAELHDWDGSDCR</sequence>
<name>A0A5N6I6H8_9EURO</name>
<proteinExistence type="predicted"/>
<evidence type="ECO:0000313" key="1">
    <source>
        <dbReference type="EMBL" id="KAE8407100.1"/>
    </source>
</evidence>
<accession>A0A5N7DKY0</accession>
<gene>
    <name evidence="1" type="ORF">BDV37DRAFT_40545</name>
</gene>
<dbReference type="RefSeq" id="XP_031944419.1">
    <property type="nucleotide sequence ID" value="XM_032090585.1"/>
</dbReference>
<dbReference type="Proteomes" id="UP000325579">
    <property type="component" value="Unassembled WGS sequence"/>
</dbReference>
<evidence type="ECO:0000313" key="2">
    <source>
        <dbReference type="Proteomes" id="UP000325579"/>
    </source>
</evidence>
<protein>
    <submittedName>
        <fullName evidence="1">Uncharacterized protein</fullName>
    </submittedName>
</protein>
<reference evidence="1 2" key="1">
    <citation type="submission" date="2019-04" db="EMBL/GenBank/DDBJ databases">
        <authorList>
            <consortium name="DOE Joint Genome Institute"/>
            <person name="Mondo S."/>
            <person name="Kjaerbolling I."/>
            <person name="Vesth T."/>
            <person name="Frisvad J.C."/>
            <person name="Nybo J.L."/>
            <person name="Theobald S."/>
            <person name="Kildgaard S."/>
            <person name="Isbrandt T."/>
            <person name="Kuo A."/>
            <person name="Sato A."/>
            <person name="Lyhne E.K."/>
            <person name="Kogle M.E."/>
            <person name="Wiebenga A."/>
            <person name="Kun R.S."/>
            <person name="Lubbers R.J."/>
            <person name="Makela M.R."/>
            <person name="Barry K."/>
            <person name="Chovatia M."/>
            <person name="Clum A."/>
            <person name="Daum C."/>
            <person name="Haridas S."/>
            <person name="He G."/>
            <person name="LaButti K."/>
            <person name="Lipzen A."/>
            <person name="Riley R."/>
            <person name="Salamov A."/>
            <person name="Simmons B.A."/>
            <person name="Magnuson J.K."/>
            <person name="Henrissat B."/>
            <person name="Mortensen U.H."/>
            <person name="Larsen T.O."/>
            <person name="Devries R.P."/>
            <person name="Grigoriev I.V."/>
            <person name="Machida M."/>
            <person name="Baker S.E."/>
            <person name="Andersen M.R."/>
            <person name="Cantor M.N."/>
            <person name="Hua S.X."/>
        </authorList>
    </citation>
    <scope>NUCLEOTIDE SEQUENCE [LARGE SCALE GENOMIC DNA]</scope>
    <source>
        <strain evidence="1 2">CBS 119388</strain>
    </source>
</reference>
<keyword evidence="2" id="KW-1185">Reference proteome</keyword>
<dbReference type="GeneID" id="43675276"/>
<organism evidence="1 2">
    <name type="scientific">Aspergillus pseudonomiae</name>
    <dbReference type="NCBI Taxonomy" id="1506151"/>
    <lineage>
        <taxon>Eukaryota</taxon>
        <taxon>Fungi</taxon>
        <taxon>Dikarya</taxon>
        <taxon>Ascomycota</taxon>
        <taxon>Pezizomycotina</taxon>
        <taxon>Eurotiomycetes</taxon>
        <taxon>Eurotiomycetidae</taxon>
        <taxon>Eurotiales</taxon>
        <taxon>Aspergillaceae</taxon>
        <taxon>Aspergillus</taxon>
        <taxon>Aspergillus subgen. Circumdati</taxon>
    </lineage>
</organism>
<dbReference type="EMBL" id="ML736750">
    <property type="protein sequence ID" value="KAE8407100.1"/>
    <property type="molecule type" value="Genomic_DNA"/>
</dbReference>
<accession>A0A5N6I6H8</accession>